<dbReference type="PANTHER" id="PTHR24269:SF16">
    <property type="entry name" value="PROTEIN SLG1"/>
    <property type="match status" value="1"/>
</dbReference>
<evidence type="ECO:0000256" key="6">
    <source>
        <dbReference type="ARBA" id="ARBA00023180"/>
    </source>
</evidence>
<feature type="non-terminal residue" evidence="8">
    <location>
        <position position="1"/>
    </location>
</feature>
<evidence type="ECO:0000256" key="3">
    <source>
        <dbReference type="ARBA" id="ARBA00022729"/>
    </source>
</evidence>
<keyword evidence="4" id="KW-1133">Transmembrane helix</keyword>
<dbReference type="SMART" id="SM00321">
    <property type="entry name" value="WSC"/>
    <property type="match status" value="2"/>
</dbReference>
<dbReference type="PANTHER" id="PTHR24269">
    <property type="entry name" value="KREMEN PROTEIN"/>
    <property type="match status" value="1"/>
</dbReference>
<accession>A0A6A5TDB4</accession>
<feature type="non-terminal residue" evidence="8">
    <location>
        <position position="169"/>
    </location>
</feature>
<dbReference type="AlphaFoldDB" id="A0A6A5TDB4"/>
<comment type="subcellular location">
    <subcellularLocation>
        <location evidence="1">Membrane</location>
        <topology evidence="1">Single-pass membrane protein</topology>
    </subcellularLocation>
</comment>
<dbReference type="InterPro" id="IPR051836">
    <property type="entry name" value="Kremen_rcpt"/>
</dbReference>
<keyword evidence="9" id="KW-1185">Reference proteome</keyword>
<evidence type="ECO:0000259" key="7">
    <source>
        <dbReference type="PROSITE" id="PS51212"/>
    </source>
</evidence>
<dbReference type="PROSITE" id="PS51212">
    <property type="entry name" value="WSC"/>
    <property type="match status" value="2"/>
</dbReference>
<feature type="domain" description="WSC" evidence="7">
    <location>
        <begin position="1"/>
        <end position="65"/>
    </location>
</feature>
<dbReference type="Proteomes" id="UP000800038">
    <property type="component" value="Unassembled WGS sequence"/>
</dbReference>
<protein>
    <submittedName>
        <fullName evidence="8">WSC-domain-containing protein</fullName>
    </submittedName>
</protein>
<dbReference type="GO" id="GO:0005886">
    <property type="term" value="C:plasma membrane"/>
    <property type="evidence" value="ECO:0007669"/>
    <property type="project" value="TreeGrafter"/>
</dbReference>
<gene>
    <name evidence="8" type="ORF">EJ02DRAFT_302990</name>
</gene>
<keyword evidence="5" id="KW-0472">Membrane</keyword>
<dbReference type="OrthoDB" id="2019572at2759"/>
<dbReference type="InterPro" id="IPR002889">
    <property type="entry name" value="WSC_carb-bd"/>
</dbReference>
<organism evidence="8 9">
    <name type="scientific">Clathrospora elynae</name>
    <dbReference type="NCBI Taxonomy" id="706981"/>
    <lineage>
        <taxon>Eukaryota</taxon>
        <taxon>Fungi</taxon>
        <taxon>Dikarya</taxon>
        <taxon>Ascomycota</taxon>
        <taxon>Pezizomycotina</taxon>
        <taxon>Dothideomycetes</taxon>
        <taxon>Pleosporomycetidae</taxon>
        <taxon>Pleosporales</taxon>
        <taxon>Diademaceae</taxon>
        <taxon>Clathrospora</taxon>
    </lineage>
</organism>
<proteinExistence type="predicted"/>
<evidence type="ECO:0000256" key="1">
    <source>
        <dbReference type="ARBA" id="ARBA00004167"/>
    </source>
</evidence>
<evidence type="ECO:0000313" key="8">
    <source>
        <dbReference type="EMBL" id="KAF1946887.1"/>
    </source>
</evidence>
<feature type="domain" description="WSC" evidence="7">
    <location>
        <begin position="76"/>
        <end position="169"/>
    </location>
</feature>
<dbReference type="EMBL" id="ML976001">
    <property type="protein sequence ID" value="KAF1946887.1"/>
    <property type="molecule type" value="Genomic_DNA"/>
</dbReference>
<sequence>QTGEACIDFCGAKGYTVAGTEYSGECYCGLTLPFQYSFSGCDMPCAGLSTEVCGGSNHLTVYMKAQSANANSVPPGWYSRGCYMDSVNSRLLKTLVAVPGGSDAMTVALCTSTCGSFGYPLAGLEYAGECYCDTALGFAASMRPLGDCDMPCKGKLTEFCGGPNRLNLY</sequence>
<evidence type="ECO:0000256" key="5">
    <source>
        <dbReference type="ARBA" id="ARBA00023136"/>
    </source>
</evidence>
<keyword evidence="6" id="KW-0325">Glycoprotein</keyword>
<name>A0A6A5TDB4_9PLEO</name>
<keyword evidence="3" id="KW-0732">Signal</keyword>
<reference evidence="8" key="1">
    <citation type="journal article" date="2020" name="Stud. Mycol.">
        <title>101 Dothideomycetes genomes: a test case for predicting lifestyles and emergence of pathogens.</title>
        <authorList>
            <person name="Haridas S."/>
            <person name="Albert R."/>
            <person name="Binder M."/>
            <person name="Bloem J."/>
            <person name="Labutti K."/>
            <person name="Salamov A."/>
            <person name="Andreopoulos B."/>
            <person name="Baker S."/>
            <person name="Barry K."/>
            <person name="Bills G."/>
            <person name="Bluhm B."/>
            <person name="Cannon C."/>
            <person name="Castanera R."/>
            <person name="Culley D."/>
            <person name="Daum C."/>
            <person name="Ezra D."/>
            <person name="Gonzalez J."/>
            <person name="Henrissat B."/>
            <person name="Kuo A."/>
            <person name="Liang C."/>
            <person name="Lipzen A."/>
            <person name="Lutzoni F."/>
            <person name="Magnuson J."/>
            <person name="Mondo S."/>
            <person name="Nolan M."/>
            <person name="Ohm R."/>
            <person name="Pangilinan J."/>
            <person name="Park H.-J."/>
            <person name="Ramirez L."/>
            <person name="Alfaro M."/>
            <person name="Sun H."/>
            <person name="Tritt A."/>
            <person name="Yoshinaga Y."/>
            <person name="Zwiers L.-H."/>
            <person name="Turgeon B."/>
            <person name="Goodwin S."/>
            <person name="Spatafora J."/>
            <person name="Crous P."/>
            <person name="Grigoriev I."/>
        </authorList>
    </citation>
    <scope>NUCLEOTIDE SEQUENCE</scope>
    <source>
        <strain evidence="8">CBS 161.51</strain>
    </source>
</reference>
<evidence type="ECO:0000313" key="9">
    <source>
        <dbReference type="Proteomes" id="UP000800038"/>
    </source>
</evidence>
<dbReference type="Pfam" id="PF01822">
    <property type="entry name" value="WSC"/>
    <property type="match status" value="2"/>
</dbReference>
<evidence type="ECO:0000256" key="2">
    <source>
        <dbReference type="ARBA" id="ARBA00022692"/>
    </source>
</evidence>
<evidence type="ECO:0000256" key="4">
    <source>
        <dbReference type="ARBA" id="ARBA00022989"/>
    </source>
</evidence>
<keyword evidence="2" id="KW-0812">Transmembrane</keyword>